<evidence type="ECO:0000313" key="2">
    <source>
        <dbReference type="EMBL" id="KAK7451695.1"/>
    </source>
</evidence>
<dbReference type="Proteomes" id="UP001498398">
    <property type="component" value="Unassembled WGS sequence"/>
</dbReference>
<feature type="region of interest" description="Disordered" evidence="1">
    <location>
        <begin position="1"/>
        <end position="22"/>
    </location>
</feature>
<accession>A0ABR1JAU9</accession>
<keyword evidence="3" id="KW-1185">Reference proteome</keyword>
<dbReference type="EMBL" id="JBANRG010000030">
    <property type="protein sequence ID" value="KAK7451695.1"/>
    <property type="molecule type" value="Genomic_DNA"/>
</dbReference>
<evidence type="ECO:0000313" key="3">
    <source>
        <dbReference type="Proteomes" id="UP001498398"/>
    </source>
</evidence>
<reference evidence="2 3" key="1">
    <citation type="submission" date="2024-01" db="EMBL/GenBank/DDBJ databases">
        <title>A draft genome for the cacao thread blight pathogen Marasmiellus scandens.</title>
        <authorList>
            <person name="Baruah I.K."/>
            <person name="Leung J."/>
            <person name="Bukari Y."/>
            <person name="Amoako-Attah I."/>
            <person name="Meinhardt L.W."/>
            <person name="Bailey B.A."/>
            <person name="Cohen S.P."/>
        </authorList>
    </citation>
    <scope>NUCLEOTIDE SEQUENCE [LARGE SCALE GENOMIC DNA]</scope>
    <source>
        <strain evidence="2 3">GH-19</strain>
    </source>
</reference>
<evidence type="ECO:0000256" key="1">
    <source>
        <dbReference type="SAM" id="MobiDB-lite"/>
    </source>
</evidence>
<proteinExistence type="predicted"/>
<name>A0ABR1JAU9_9AGAR</name>
<comment type="caution">
    <text evidence="2">The sequence shown here is derived from an EMBL/GenBank/DDBJ whole genome shotgun (WGS) entry which is preliminary data.</text>
</comment>
<organism evidence="2 3">
    <name type="scientific">Marasmiellus scandens</name>
    <dbReference type="NCBI Taxonomy" id="2682957"/>
    <lineage>
        <taxon>Eukaryota</taxon>
        <taxon>Fungi</taxon>
        <taxon>Dikarya</taxon>
        <taxon>Basidiomycota</taxon>
        <taxon>Agaricomycotina</taxon>
        <taxon>Agaricomycetes</taxon>
        <taxon>Agaricomycetidae</taxon>
        <taxon>Agaricales</taxon>
        <taxon>Marasmiineae</taxon>
        <taxon>Omphalotaceae</taxon>
        <taxon>Marasmiellus</taxon>
    </lineage>
</organism>
<protein>
    <submittedName>
        <fullName evidence="2">Uncharacterized protein</fullName>
    </submittedName>
</protein>
<sequence length="237" mass="26916">MRLSAVSRPAPTAVPHGGAIDPTRYSSALQGIGFGPDDEPPSDVNPSDCVEVHNHYTIRFQRWYRKKNMYLPFNPSTLNVSEVEKNVDSYFSVITRYYAPELSPSLLLSDWSDPLLYFFRATVGGTFFNASPERSVEEFYLELDLMKDALHKVKSVLQIETSLDEKRQLSESFGRFKGSPSTEDELMQQFANLAKHLEVLVDYISEKFQPLYILHSTLDVQSNIDTPIQSGQTQSLH</sequence>
<gene>
    <name evidence="2" type="ORF">VKT23_012374</name>
</gene>